<gene>
    <name evidence="9" type="primary">LOC116938299</name>
</gene>
<evidence type="ECO:0000313" key="9">
    <source>
        <dbReference type="RefSeq" id="XP_032801293.1"/>
    </source>
</evidence>
<dbReference type="InterPro" id="IPR001680">
    <property type="entry name" value="WD40_rpt"/>
</dbReference>
<keyword evidence="4 7" id="KW-0853">WD repeat</keyword>
<evidence type="ECO:0000256" key="6">
    <source>
        <dbReference type="ARBA" id="ARBA00030914"/>
    </source>
</evidence>
<feature type="repeat" description="WD" evidence="7">
    <location>
        <begin position="55"/>
        <end position="87"/>
    </location>
</feature>
<accession>A0AAJ7WLU7</accession>
<dbReference type="AlphaFoldDB" id="A0AAJ7WLU7"/>
<keyword evidence="8" id="KW-1185">Reference proteome</keyword>
<feature type="repeat" description="WD" evidence="7">
    <location>
        <begin position="13"/>
        <end position="46"/>
    </location>
</feature>
<dbReference type="PROSITE" id="PS50294">
    <property type="entry name" value="WD_REPEATS_REGION"/>
    <property type="match status" value="2"/>
</dbReference>
<sequence length="172" mass="19541">MDPLTSRPISTISAAHEDCINNIRFLDDRLFATCSDDTTVALWDLRCVRRRVSSLHGHSSWVKNVEYDRHSRLLATSGFDGNVLVWDTNRCTETGCPHRTFFHTRYLMRMRLTPDCSRMLVSTSSGYLLTLHNLDLTRDNTPRSPTGITSALPQVSLTLTLQRRDGEEQPGC</sequence>
<proteinExistence type="inferred from homology"/>
<name>A0AAJ7WLU7_PETMA</name>
<dbReference type="SMART" id="SM00320">
    <property type="entry name" value="WD40"/>
    <property type="match status" value="3"/>
</dbReference>
<reference evidence="9" key="1">
    <citation type="submission" date="2025-08" db="UniProtKB">
        <authorList>
            <consortium name="RefSeq"/>
        </authorList>
    </citation>
    <scope>IDENTIFICATION</scope>
    <source>
        <tissue evidence="9">Sperm</tissue>
    </source>
</reference>
<evidence type="ECO:0000256" key="3">
    <source>
        <dbReference type="ARBA" id="ARBA00021765"/>
    </source>
</evidence>
<evidence type="ECO:0000256" key="5">
    <source>
        <dbReference type="ARBA" id="ARBA00022737"/>
    </source>
</evidence>
<comment type="function">
    <text evidence="1">May function as a substrate receptor for CUL4-DDB1 E3 ubiquitin-protein ligase complex.</text>
</comment>
<dbReference type="RefSeq" id="XP_032801293.1">
    <property type="nucleotide sequence ID" value="XM_032945402.1"/>
</dbReference>
<comment type="similarity">
    <text evidence="2">Belongs to the WD repeat DCAF10 family.</text>
</comment>
<dbReference type="InterPro" id="IPR036322">
    <property type="entry name" value="WD40_repeat_dom_sf"/>
</dbReference>
<dbReference type="PANTHER" id="PTHR14588:SF2">
    <property type="entry name" value="DDB1- AND CUL4-ASSOCIATED FACTOR 10"/>
    <property type="match status" value="1"/>
</dbReference>
<protein>
    <recommendedName>
        <fullName evidence="3">DDB1- and CUL4-associated factor 10</fullName>
    </recommendedName>
    <alternativeName>
        <fullName evidence="6">WD repeat-containing protein 32</fullName>
    </alternativeName>
</protein>
<evidence type="ECO:0000256" key="2">
    <source>
        <dbReference type="ARBA" id="ARBA00005903"/>
    </source>
</evidence>
<dbReference type="PROSITE" id="PS50082">
    <property type="entry name" value="WD_REPEATS_2"/>
    <property type="match status" value="2"/>
</dbReference>
<evidence type="ECO:0000256" key="7">
    <source>
        <dbReference type="PROSITE-ProRule" id="PRU00221"/>
    </source>
</evidence>
<dbReference type="Proteomes" id="UP001318040">
    <property type="component" value="Unplaced"/>
</dbReference>
<dbReference type="GO" id="GO:0080008">
    <property type="term" value="C:Cul4-RING E3 ubiquitin ligase complex"/>
    <property type="evidence" value="ECO:0007669"/>
    <property type="project" value="TreeGrafter"/>
</dbReference>
<organism evidence="8 9">
    <name type="scientific">Petromyzon marinus</name>
    <name type="common">Sea lamprey</name>
    <dbReference type="NCBI Taxonomy" id="7757"/>
    <lineage>
        <taxon>Eukaryota</taxon>
        <taxon>Metazoa</taxon>
        <taxon>Chordata</taxon>
        <taxon>Craniata</taxon>
        <taxon>Vertebrata</taxon>
        <taxon>Cyclostomata</taxon>
        <taxon>Hyperoartia</taxon>
        <taxon>Petromyzontiformes</taxon>
        <taxon>Petromyzontidae</taxon>
        <taxon>Petromyzon</taxon>
    </lineage>
</organism>
<dbReference type="KEGG" id="pmrn:116938299"/>
<dbReference type="PANTHER" id="PTHR14588">
    <property type="entry name" value="DDB1- AND CUL4-ASSOCIATED FACTOR 10"/>
    <property type="match status" value="1"/>
</dbReference>
<evidence type="ECO:0000256" key="1">
    <source>
        <dbReference type="ARBA" id="ARBA00002614"/>
    </source>
</evidence>
<dbReference type="Gene3D" id="2.130.10.10">
    <property type="entry name" value="YVTN repeat-like/Quinoprotein amine dehydrogenase"/>
    <property type="match status" value="1"/>
</dbReference>
<evidence type="ECO:0000313" key="8">
    <source>
        <dbReference type="Proteomes" id="UP001318040"/>
    </source>
</evidence>
<keyword evidence="5" id="KW-0677">Repeat</keyword>
<dbReference type="InterPro" id="IPR015943">
    <property type="entry name" value="WD40/YVTN_repeat-like_dom_sf"/>
</dbReference>
<evidence type="ECO:0000256" key="4">
    <source>
        <dbReference type="ARBA" id="ARBA00022574"/>
    </source>
</evidence>
<dbReference type="SUPFAM" id="SSF50978">
    <property type="entry name" value="WD40 repeat-like"/>
    <property type="match status" value="1"/>
</dbReference>
<dbReference type="Pfam" id="PF00400">
    <property type="entry name" value="WD40"/>
    <property type="match status" value="2"/>
</dbReference>
<dbReference type="InterPro" id="IPR039085">
    <property type="entry name" value="DCA10"/>
</dbReference>